<keyword evidence="1" id="KW-0472">Membrane</keyword>
<name>A0A438K4M3_VITVI</name>
<reference evidence="3 4" key="1">
    <citation type="journal article" date="2018" name="PLoS Genet.">
        <title>Population sequencing reveals clonal diversity and ancestral inbreeding in the grapevine cultivar Chardonnay.</title>
        <authorList>
            <person name="Roach M.J."/>
            <person name="Johnson D.L."/>
            <person name="Bohlmann J."/>
            <person name="van Vuuren H.J."/>
            <person name="Jones S.J."/>
            <person name="Pretorius I.S."/>
            <person name="Schmidt S.A."/>
            <person name="Borneman A.R."/>
        </authorList>
    </citation>
    <scope>NUCLEOTIDE SEQUENCE [LARGE SCALE GENOMIC DNA]</scope>
    <source>
        <strain evidence="4">cv. Chardonnay</strain>
        <tissue evidence="3">Leaf</tissue>
    </source>
</reference>
<dbReference type="InterPro" id="IPR026960">
    <property type="entry name" value="RVT-Znf"/>
</dbReference>
<keyword evidence="1" id="KW-0812">Transmembrane</keyword>
<evidence type="ECO:0000313" key="4">
    <source>
        <dbReference type="Proteomes" id="UP000288805"/>
    </source>
</evidence>
<dbReference type="AlphaFoldDB" id="A0A438K4M3"/>
<comment type="caution">
    <text evidence="3">The sequence shown here is derived from an EMBL/GenBank/DDBJ whole genome shotgun (WGS) entry which is preliminary data.</text>
</comment>
<dbReference type="EMBL" id="QGNW01000016">
    <property type="protein sequence ID" value="RVX16149.1"/>
    <property type="molecule type" value="Genomic_DNA"/>
</dbReference>
<organism evidence="3 4">
    <name type="scientific">Vitis vinifera</name>
    <name type="common">Grape</name>
    <dbReference type="NCBI Taxonomy" id="29760"/>
    <lineage>
        <taxon>Eukaryota</taxon>
        <taxon>Viridiplantae</taxon>
        <taxon>Streptophyta</taxon>
        <taxon>Embryophyta</taxon>
        <taxon>Tracheophyta</taxon>
        <taxon>Spermatophyta</taxon>
        <taxon>Magnoliopsida</taxon>
        <taxon>eudicotyledons</taxon>
        <taxon>Gunneridae</taxon>
        <taxon>Pentapetalae</taxon>
        <taxon>rosids</taxon>
        <taxon>Vitales</taxon>
        <taxon>Vitaceae</taxon>
        <taxon>Viteae</taxon>
        <taxon>Vitis</taxon>
    </lineage>
</organism>
<evidence type="ECO:0000313" key="3">
    <source>
        <dbReference type="EMBL" id="RVX16149.1"/>
    </source>
</evidence>
<keyword evidence="1" id="KW-1133">Transmembrane helix</keyword>
<feature type="transmembrane region" description="Helical" evidence="1">
    <location>
        <begin position="25"/>
        <end position="42"/>
    </location>
</feature>
<evidence type="ECO:0000256" key="1">
    <source>
        <dbReference type="SAM" id="Phobius"/>
    </source>
</evidence>
<proteinExistence type="predicted"/>
<feature type="domain" description="Reverse transcriptase zinc-binding" evidence="2">
    <location>
        <begin position="89"/>
        <end position="129"/>
    </location>
</feature>
<evidence type="ECO:0000259" key="2">
    <source>
        <dbReference type="Pfam" id="PF13966"/>
    </source>
</evidence>
<dbReference type="Pfam" id="PF13966">
    <property type="entry name" value="zf-RVT"/>
    <property type="match status" value="1"/>
</dbReference>
<dbReference type="Proteomes" id="UP000288805">
    <property type="component" value="Unassembled WGS sequence"/>
</dbReference>
<sequence>MVSSANCRWDTLVLFLPTLKPSNRLLYFALNIILLDTLATIVNRKRDRGSPYLNPLVALTHPLAFPFTRIVKETEDKQPFIQPVSLASFPSKIIWNSCVQPKISFFAWEALWERVLSLDRLQKRGWTLANSFLGLSFFGKGNPIRMEGLFCGQEEEGGVATGTVMLVLGHLEG</sequence>
<gene>
    <name evidence="3" type="ORF">CK203_014511</name>
</gene>
<accession>A0A438K4M3</accession>
<protein>
    <recommendedName>
        <fullName evidence="2">Reverse transcriptase zinc-binding domain-containing protein</fullName>
    </recommendedName>
</protein>